<dbReference type="Proteomes" id="UP000027946">
    <property type="component" value="Unassembled WGS sequence"/>
</dbReference>
<proteinExistence type="predicted"/>
<dbReference type="InterPro" id="IPR025906">
    <property type="entry name" value="YjfB_motility"/>
</dbReference>
<keyword evidence="2" id="KW-1185">Reference proteome</keyword>
<organism evidence="1 2">
    <name type="scientific">Peptoclostridium litorale DSM 5388</name>
    <dbReference type="NCBI Taxonomy" id="1121324"/>
    <lineage>
        <taxon>Bacteria</taxon>
        <taxon>Bacillati</taxon>
        <taxon>Bacillota</taxon>
        <taxon>Clostridia</taxon>
        <taxon>Peptostreptococcales</taxon>
        <taxon>Peptoclostridiaceae</taxon>
        <taxon>Peptoclostridium</taxon>
    </lineage>
</organism>
<gene>
    <name evidence="1" type="ORF">CLIT_13c00970</name>
</gene>
<protein>
    <recommendedName>
        <fullName evidence="3">Motility protein</fullName>
    </recommendedName>
</protein>
<evidence type="ECO:0000313" key="2">
    <source>
        <dbReference type="Proteomes" id="UP000027946"/>
    </source>
</evidence>
<name>A0A069REZ6_PEPLI</name>
<dbReference type="RefSeq" id="WP_074210055.1">
    <property type="nucleotide sequence ID" value="NZ_FSRH01000005.1"/>
</dbReference>
<dbReference type="eggNOG" id="ENOG5033AGR">
    <property type="taxonomic scope" value="Bacteria"/>
</dbReference>
<dbReference type="EMBL" id="JJMM01000013">
    <property type="protein sequence ID" value="KDR94775.1"/>
    <property type="molecule type" value="Genomic_DNA"/>
</dbReference>
<accession>A0A069REZ6</accession>
<dbReference type="STRING" id="1121324.CLIT_13c00970"/>
<evidence type="ECO:0000313" key="1">
    <source>
        <dbReference type="EMBL" id="KDR94775.1"/>
    </source>
</evidence>
<dbReference type="OrthoDB" id="1924973at2"/>
<dbReference type="AlphaFoldDB" id="A0A069REZ6"/>
<dbReference type="Pfam" id="PF14070">
    <property type="entry name" value="YjfB_motility"/>
    <property type="match status" value="1"/>
</dbReference>
<evidence type="ECO:0008006" key="3">
    <source>
        <dbReference type="Google" id="ProtNLM"/>
    </source>
</evidence>
<reference evidence="1 2" key="1">
    <citation type="submission" date="2014-03" db="EMBL/GenBank/DDBJ databases">
        <title>Genome sequence of Clostridium litorale W6, DSM 5388.</title>
        <authorList>
            <person name="Poehlein A."/>
            <person name="Jagirdar A."/>
            <person name="Khonsari B."/>
            <person name="Chibani C.M."/>
            <person name="Gutierrez Gutierrez D.A."/>
            <person name="Davydova E."/>
            <person name="Alghaithi H.S."/>
            <person name="Nair K.P."/>
            <person name="Dhamotharan K."/>
            <person name="Chandran L."/>
            <person name="G W."/>
            <person name="Daniel R."/>
        </authorList>
    </citation>
    <scope>NUCLEOTIDE SEQUENCE [LARGE SCALE GENOMIC DNA]</scope>
    <source>
        <strain evidence="1 2">W6</strain>
    </source>
</reference>
<sequence>MDIAALSTVMSHMKIQQEASLSVTKMAMDTAKEQMNDMVKTMEMSVNPHLGGSIDIKL</sequence>
<comment type="caution">
    <text evidence="1">The sequence shown here is derived from an EMBL/GenBank/DDBJ whole genome shotgun (WGS) entry which is preliminary data.</text>
</comment>